<dbReference type="KEGG" id="pdh:B9T62_26460"/>
<proteinExistence type="predicted"/>
<dbReference type="InterPro" id="IPR000073">
    <property type="entry name" value="AB_hydrolase_1"/>
</dbReference>
<evidence type="ECO:0000313" key="4">
    <source>
        <dbReference type="EMBL" id="ASA24015.1"/>
    </source>
</evidence>
<dbReference type="SUPFAM" id="SSF53474">
    <property type="entry name" value="alpha/beta-Hydrolases"/>
    <property type="match status" value="1"/>
</dbReference>
<dbReference type="EMBL" id="CP021780">
    <property type="protein sequence ID" value="ASA24015.1"/>
    <property type="molecule type" value="Genomic_DNA"/>
</dbReference>
<sequence>MDSCLFIHGFTGGEYEISPLSAFMEQNDYRSRTFTLQGHGGSKRDLQQSDRFGWQKSAEDELAGLLETEERVHLIGFSTGALIASELSVRYQSRIKSLTLLSAPVFPINPVELLKTFVNPQMLRNYLSKFGSTPAKATREFQRLVRESFAVYPQIQTPTLIVQGSRDHLVKTKSAYYLQQTIPTSHKQVLLVDQSGHMVCHCADKERILNQVLQFIRNTDE</sequence>
<feature type="active site" description="Charge relay system" evidence="2">
    <location>
        <position position="197"/>
    </location>
</feature>
<dbReference type="AlphaFoldDB" id="A0A2Z2KIQ3"/>
<keyword evidence="5" id="KW-1185">Reference proteome</keyword>
<dbReference type="Gene3D" id="3.40.50.1820">
    <property type="entry name" value="alpha/beta hydrolase"/>
    <property type="match status" value="1"/>
</dbReference>
<dbReference type="InterPro" id="IPR029058">
    <property type="entry name" value="AB_hydrolase_fold"/>
</dbReference>
<dbReference type="GO" id="GO:0052689">
    <property type="term" value="F:carboxylic ester hydrolase activity"/>
    <property type="evidence" value="ECO:0007669"/>
    <property type="project" value="InterPro"/>
</dbReference>
<dbReference type="PANTHER" id="PTHR43798">
    <property type="entry name" value="MONOACYLGLYCEROL LIPASE"/>
    <property type="match status" value="1"/>
</dbReference>
<dbReference type="PANTHER" id="PTHR43798:SF31">
    <property type="entry name" value="AB HYDROLASE SUPERFAMILY PROTEIN YCLE"/>
    <property type="match status" value="1"/>
</dbReference>
<dbReference type="InterPro" id="IPR012354">
    <property type="entry name" value="Esterase_lipase"/>
</dbReference>
<protein>
    <recommendedName>
        <fullName evidence="3">AB hydrolase-1 domain-containing protein</fullName>
    </recommendedName>
</protein>
<evidence type="ECO:0000256" key="1">
    <source>
        <dbReference type="ARBA" id="ARBA00022801"/>
    </source>
</evidence>
<reference evidence="4 5" key="1">
    <citation type="submission" date="2017-06" db="EMBL/GenBank/DDBJ databases">
        <title>Complete genome sequence of Paenibacillus donghaensis KCTC 13049T isolated from East Sea sediment, South Korea.</title>
        <authorList>
            <person name="Jung B.K."/>
            <person name="Hong S.-J."/>
            <person name="Shin J.-H."/>
        </authorList>
    </citation>
    <scope>NUCLEOTIDE SEQUENCE [LARGE SCALE GENOMIC DNA]</scope>
    <source>
        <strain evidence="4 5">KCTC 13049</strain>
    </source>
</reference>
<feature type="active site" description="Charge relay system" evidence="2">
    <location>
        <position position="167"/>
    </location>
</feature>
<feature type="active site" description="Nucleophile" evidence="2">
    <location>
        <position position="78"/>
    </location>
</feature>
<dbReference type="RefSeq" id="WP_087917999.1">
    <property type="nucleotide sequence ID" value="NZ_CP021780.1"/>
</dbReference>
<organism evidence="4 5">
    <name type="scientific">Paenibacillus donghaensis</name>
    <dbReference type="NCBI Taxonomy" id="414771"/>
    <lineage>
        <taxon>Bacteria</taxon>
        <taxon>Bacillati</taxon>
        <taxon>Bacillota</taxon>
        <taxon>Bacilli</taxon>
        <taxon>Bacillales</taxon>
        <taxon>Paenibacillaceae</taxon>
        <taxon>Paenibacillus</taxon>
    </lineage>
</organism>
<dbReference type="GO" id="GO:0016020">
    <property type="term" value="C:membrane"/>
    <property type="evidence" value="ECO:0007669"/>
    <property type="project" value="TreeGrafter"/>
</dbReference>
<evidence type="ECO:0000259" key="3">
    <source>
        <dbReference type="Pfam" id="PF12697"/>
    </source>
</evidence>
<evidence type="ECO:0000256" key="2">
    <source>
        <dbReference type="PIRSR" id="PIRSR017388-1"/>
    </source>
</evidence>
<dbReference type="Pfam" id="PF12697">
    <property type="entry name" value="Abhydrolase_6"/>
    <property type="match status" value="1"/>
</dbReference>
<feature type="domain" description="AB hydrolase-1" evidence="3">
    <location>
        <begin position="5"/>
        <end position="199"/>
    </location>
</feature>
<accession>A0A2Z2KIQ3</accession>
<gene>
    <name evidence="4" type="ORF">B9T62_26460</name>
</gene>
<keyword evidence="1" id="KW-0378">Hydrolase</keyword>
<dbReference type="OrthoDB" id="9786110at2"/>
<evidence type="ECO:0000313" key="5">
    <source>
        <dbReference type="Proteomes" id="UP000249890"/>
    </source>
</evidence>
<dbReference type="Proteomes" id="UP000249890">
    <property type="component" value="Chromosome"/>
</dbReference>
<name>A0A2Z2KIQ3_9BACL</name>
<dbReference type="InterPro" id="IPR050266">
    <property type="entry name" value="AB_hydrolase_sf"/>
</dbReference>
<dbReference type="PIRSF" id="PIRSF017388">
    <property type="entry name" value="Esterase_lipase"/>
    <property type="match status" value="1"/>
</dbReference>